<keyword evidence="2" id="KW-1185">Reference proteome</keyword>
<dbReference type="Proteomes" id="UP000707451">
    <property type="component" value="Unassembled WGS sequence"/>
</dbReference>
<gene>
    <name evidence="1" type="ORF">KI688_007762</name>
</gene>
<accession>A0A9P7XIB5</accession>
<evidence type="ECO:0000313" key="1">
    <source>
        <dbReference type="EMBL" id="KAG9061132.1"/>
    </source>
</evidence>
<reference evidence="1" key="1">
    <citation type="submission" date="2021-06" db="EMBL/GenBank/DDBJ databases">
        <title>Genome Sequence of Mortierella hyaline Strain SCG-10, a Cold-Adapted, Nitrate-Reducing Fungus Isolated from Soil in Minnesota, USA.</title>
        <authorList>
            <person name="Aldossari N."/>
        </authorList>
    </citation>
    <scope>NUCLEOTIDE SEQUENCE</scope>
    <source>
        <strain evidence="1">SCG-10</strain>
    </source>
</reference>
<comment type="caution">
    <text evidence="1">The sequence shown here is derived from an EMBL/GenBank/DDBJ whole genome shotgun (WGS) entry which is preliminary data.</text>
</comment>
<name>A0A9P7XIB5_9FUNG</name>
<organism evidence="1 2">
    <name type="scientific">Linnemannia hyalina</name>
    <dbReference type="NCBI Taxonomy" id="64524"/>
    <lineage>
        <taxon>Eukaryota</taxon>
        <taxon>Fungi</taxon>
        <taxon>Fungi incertae sedis</taxon>
        <taxon>Mucoromycota</taxon>
        <taxon>Mortierellomycotina</taxon>
        <taxon>Mortierellomycetes</taxon>
        <taxon>Mortierellales</taxon>
        <taxon>Mortierellaceae</taxon>
        <taxon>Linnemannia</taxon>
    </lineage>
</organism>
<dbReference type="EMBL" id="JAHRHY010000026">
    <property type="protein sequence ID" value="KAG9061132.1"/>
    <property type="molecule type" value="Genomic_DNA"/>
</dbReference>
<dbReference type="OrthoDB" id="2422013at2759"/>
<evidence type="ECO:0000313" key="2">
    <source>
        <dbReference type="Proteomes" id="UP000707451"/>
    </source>
</evidence>
<dbReference type="AlphaFoldDB" id="A0A9P7XIB5"/>
<proteinExistence type="predicted"/>
<sequence length="318" mass="35735">MVSAMKDKGRVEAYIDFTIQEDISAAEYYIALNEMISNRWKIVPITSSQQGFVTFSERDLALFFWKRDLLKQRLVDLASLDQDDPTTITSTNDLETWIGGKEPGFIIKHFVCDIDPTGLSNRQKRKTGHRAAINLRSLSGIRDHLQFVEQTKPKDYHQKGYIPHGSIRTDGFRVQILAFKLRERRDARFRRLPEDDLPPRLTTTVAGSDYYLPEIRNVITCKDNIDKLWPGKNIDDMKIVTLDGGQACVVGGFAHLPKDLKEEGKGKEKATGGSCMEGIVISCQEATAGSCFRGLANVTGFDVVLHGTEHNGPVAEFR</sequence>
<protein>
    <submittedName>
        <fullName evidence="1">Uncharacterized protein</fullName>
    </submittedName>
</protein>